<dbReference type="Proteomes" id="UP000220133">
    <property type="component" value="Chromosome"/>
</dbReference>
<dbReference type="KEGG" id="cbae:COR50_16630"/>
<evidence type="ECO:0000313" key="3">
    <source>
        <dbReference type="Proteomes" id="UP000220133"/>
    </source>
</evidence>
<dbReference type="GO" id="GO:0004812">
    <property type="term" value="F:aminoacyl-tRNA ligase activity"/>
    <property type="evidence" value="ECO:0007669"/>
    <property type="project" value="UniProtKB-KW"/>
</dbReference>
<accession>A0A291QXK1</accession>
<dbReference type="OrthoDB" id="1265103at2"/>
<keyword evidence="1" id="KW-0812">Transmembrane</keyword>
<keyword evidence="1" id="KW-0472">Membrane</keyword>
<keyword evidence="2" id="KW-0030">Aminoacyl-tRNA synthetase</keyword>
<evidence type="ECO:0000313" key="2">
    <source>
        <dbReference type="EMBL" id="ATL48657.1"/>
    </source>
</evidence>
<keyword evidence="3" id="KW-1185">Reference proteome</keyword>
<keyword evidence="2" id="KW-0436">Ligase</keyword>
<reference evidence="2 3" key="1">
    <citation type="submission" date="2017-10" db="EMBL/GenBank/DDBJ databases">
        <title>Paenichitinophaga pekingensis gen. nov., sp. nov., isolated from activated sludge.</title>
        <authorList>
            <person name="Jin D."/>
            <person name="Kong X."/>
            <person name="Deng Y."/>
            <person name="Bai Z."/>
        </authorList>
    </citation>
    <scope>NUCLEOTIDE SEQUENCE [LARGE SCALE GENOMIC DNA]</scope>
    <source>
        <strain evidence="2 3">13</strain>
    </source>
</reference>
<feature type="transmembrane region" description="Helical" evidence="1">
    <location>
        <begin position="20"/>
        <end position="41"/>
    </location>
</feature>
<protein>
    <submittedName>
        <fullName evidence="2">Alanyl-tRNA synthetase</fullName>
    </submittedName>
</protein>
<evidence type="ECO:0000256" key="1">
    <source>
        <dbReference type="SAM" id="Phobius"/>
    </source>
</evidence>
<dbReference type="EMBL" id="CP023777">
    <property type="protein sequence ID" value="ATL48657.1"/>
    <property type="molecule type" value="Genomic_DNA"/>
</dbReference>
<name>A0A291QXK1_9BACT</name>
<keyword evidence="1" id="KW-1133">Transmembrane helix</keyword>
<dbReference type="AlphaFoldDB" id="A0A291QXK1"/>
<dbReference type="RefSeq" id="WP_098195030.1">
    <property type="nucleotide sequence ID" value="NZ_CP023777.1"/>
</dbReference>
<organism evidence="2 3">
    <name type="scientific">Chitinophaga caeni</name>
    <dbReference type="NCBI Taxonomy" id="2029983"/>
    <lineage>
        <taxon>Bacteria</taxon>
        <taxon>Pseudomonadati</taxon>
        <taxon>Bacteroidota</taxon>
        <taxon>Chitinophagia</taxon>
        <taxon>Chitinophagales</taxon>
        <taxon>Chitinophagaceae</taxon>
        <taxon>Chitinophaga</taxon>
    </lineage>
</organism>
<sequence length="42" mass="5129">MESTLTRKQKIIKWVKRLGFWGFIFFLVKGLVWLALIYWLAK</sequence>
<proteinExistence type="predicted"/>
<gene>
    <name evidence="2" type="ORF">COR50_16630</name>
</gene>